<dbReference type="AlphaFoldDB" id="A0A8H4RXB3"/>
<sequence>MSEARRVKSRAGCLQCKRRKVKCDLAVPGCQQCRRQKLSCPGYQKPLKWIDGPEDPKSKIPQARSMHQFNSSEVAELNREESTSGLEGSGTSCLHMQVPSISPQLDHESSSLIHHYFTRVCRIAGCFDSSLSPFRTVSASMMTYSKPVLLFLQASSAAQLSRQHPQMRFKALKLQSEAFSAVRNEIGNLQGPVVSDELMLSCIIAGLTSAWYDVNDIGLSHVSGSQVLLSLWLMSQRGRLKYQQTFILGSYIYWFMNAAFVAGDPRESFHYQEALQYIVRNLDMSHDIINDSDIPEHLRKVLPHPLTGFSMQLCISVGKVGSLCRLRYSCMAQPNYDELQEFLEERAQYVESELLELVQSYQSNFKDPEDPHTTVEEILSVGEAYRCAGLLQLYTTFPHLLQQQVQLSSRNTSGNSETELPQEMETMRLDSIAEFTTLQHNWLRALSFHILKILETIPPTSGTRALQGLPVLIAATWLVDPMNDDSSGSDEGRNQIPFEHPHLPLRKSSSSKEYWRQLVQVGLRQHNEYVSLQQVSRILEIVEEIWRLDDKGEEKCHWMVVVASKGLQTLYG</sequence>
<dbReference type="Pfam" id="PF00172">
    <property type="entry name" value="Zn_clus"/>
    <property type="match status" value="1"/>
</dbReference>
<evidence type="ECO:0000313" key="4">
    <source>
        <dbReference type="EMBL" id="KAF4637685.1"/>
    </source>
</evidence>
<accession>A0A8H4RXB3</accession>
<dbReference type="SMART" id="SM00066">
    <property type="entry name" value="GAL4"/>
    <property type="match status" value="1"/>
</dbReference>
<dbReference type="PANTHER" id="PTHR37534">
    <property type="entry name" value="TRANSCRIPTIONAL ACTIVATOR PROTEIN UGA3"/>
    <property type="match status" value="1"/>
</dbReference>
<organism evidence="4 5">
    <name type="scientific">Cudoniella acicularis</name>
    <dbReference type="NCBI Taxonomy" id="354080"/>
    <lineage>
        <taxon>Eukaryota</taxon>
        <taxon>Fungi</taxon>
        <taxon>Dikarya</taxon>
        <taxon>Ascomycota</taxon>
        <taxon>Pezizomycotina</taxon>
        <taxon>Leotiomycetes</taxon>
        <taxon>Helotiales</taxon>
        <taxon>Tricladiaceae</taxon>
        <taxon>Cudoniella</taxon>
    </lineage>
</organism>
<dbReference type="GO" id="GO:0008270">
    <property type="term" value="F:zinc ion binding"/>
    <property type="evidence" value="ECO:0007669"/>
    <property type="project" value="InterPro"/>
</dbReference>
<dbReference type="SUPFAM" id="SSF57701">
    <property type="entry name" value="Zn2/Cys6 DNA-binding domain"/>
    <property type="match status" value="1"/>
</dbReference>
<dbReference type="InterPro" id="IPR036864">
    <property type="entry name" value="Zn2-C6_fun-type_DNA-bd_sf"/>
</dbReference>
<dbReference type="PROSITE" id="PS50048">
    <property type="entry name" value="ZN2_CY6_FUNGAL_2"/>
    <property type="match status" value="1"/>
</dbReference>
<gene>
    <name evidence="4" type="ORF">G7Y89_g406</name>
</gene>
<dbReference type="InterPro" id="IPR001138">
    <property type="entry name" value="Zn2Cys6_DnaBD"/>
</dbReference>
<dbReference type="CDD" id="cd00067">
    <property type="entry name" value="GAL4"/>
    <property type="match status" value="1"/>
</dbReference>
<name>A0A8H4RXB3_9HELO</name>
<dbReference type="Gene3D" id="4.10.240.10">
    <property type="entry name" value="Zn(2)-C6 fungal-type DNA-binding domain"/>
    <property type="match status" value="1"/>
</dbReference>
<evidence type="ECO:0000256" key="2">
    <source>
        <dbReference type="ARBA" id="ARBA00023242"/>
    </source>
</evidence>
<dbReference type="EMBL" id="JAAMPI010000014">
    <property type="protein sequence ID" value="KAF4637685.1"/>
    <property type="molecule type" value="Genomic_DNA"/>
</dbReference>
<dbReference type="PANTHER" id="PTHR37534:SF11">
    <property type="entry name" value="ZN(II)2CYS6 TRANSCRIPTION FACTOR (EUROFUNG)"/>
    <property type="match status" value="1"/>
</dbReference>
<keyword evidence="5" id="KW-1185">Reference proteome</keyword>
<dbReference type="GO" id="GO:0000976">
    <property type="term" value="F:transcription cis-regulatory region binding"/>
    <property type="evidence" value="ECO:0007669"/>
    <property type="project" value="TreeGrafter"/>
</dbReference>
<dbReference type="Proteomes" id="UP000566819">
    <property type="component" value="Unassembled WGS sequence"/>
</dbReference>
<dbReference type="PROSITE" id="PS00463">
    <property type="entry name" value="ZN2_CY6_FUNGAL_1"/>
    <property type="match status" value="1"/>
</dbReference>
<dbReference type="GO" id="GO:0005634">
    <property type="term" value="C:nucleus"/>
    <property type="evidence" value="ECO:0007669"/>
    <property type="project" value="UniProtKB-SubCell"/>
</dbReference>
<reference evidence="4 5" key="1">
    <citation type="submission" date="2020-03" db="EMBL/GenBank/DDBJ databases">
        <title>Draft Genome Sequence of Cudoniella acicularis.</title>
        <authorList>
            <person name="Buettner E."/>
            <person name="Kellner H."/>
        </authorList>
    </citation>
    <scope>NUCLEOTIDE SEQUENCE [LARGE SCALE GENOMIC DNA]</scope>
    <source>
        <strain evidence="4 5">DSM 108380</strain>
    </source>
</reference>
<protein>
    <recommendedName>
        <fullName evidence="3">Zn(2)-C6 fungal-type domain-containing protein</fullName>
    </recommendedName>
</protein>
<comment type="caution">
    <text evidence="4">The sequence shown here is derived from an EMBL/GenBank/DDBJ whole genome shotgun (WGS) entry which is preliminary data.</text>
</comment>
<comment type="subcellular location">
    <subcellularLocation>
        <location evidence="1">Nucleus</location>
    </subcellularLocation>
</comment>
<dbReference type="GO" id="GO:0000981">
    <property type="term" value="F:DNA-binding transcription factor activity, RNA polymerase II-specific"/>
    <property type="evidence" value="ECO:0007669"/>
    <property type="project" value="InterPro"/>
</dbReference>
<feature type="domain" description="Zn(2)-C6 fungal-type" evidence="3">
    <location>
        <begin position="12"/>
        <end position="40"/>
    </location>
</feature>
<keyword evidence="2" id="KW-0539">Nucleus</keyword>
<dbReference type="OrthoDB" id="416217at2759"/>
<evidence type="ECO:0000313" key="5">
    <source>
        <dbReference type="Proteomes" id="UP000566819"/>
    </source>
</evidence>
<dbReference type="InterPro" id="IPR021858">
    <property type="entry name" value="Fun_TF"/>
</dbReference>
<evidence type="ECO:0000256" key="1">
    <source>
        <dbReference type="ARBA" id="ARBA00004123"/>
    </source>
</evidence>
<dbReference type="Pfam" id="PF11951">
    <property type="entry name" value="Fungal_trans_2"/>
    <property type="match status" value="1"/>
</dbReference>
<proteinExistence type="predicted"/>
<dbReference type="GO" id="GO:0045944">
    <property type="term" value="P:positive regulation of transcription by RNA polymerase II"/>
    <property type="evidence" value="ECO:0007669"/>
    <property type="project" value="TreeGrafter"/>
</dbReference>
<evidence type="ECO:0000259" key="3">
    <source>
        <dbReference type="PROSITE" id="PS50048"/>
    </source>
</evidence>